<organism evidence="2 3">
    <name type="scientific">Winogradskyella eximia</name>
    <dbReference type="NCBI Taxonomy" id="262006"/>
    <lineage>
        <taxon>Bacteria</taxon>
        <taxon>Pseudomonadati</taxon>
        <taxon>Bacteroidota</taxon>
        <taxon>Flavobacteriia</taxon>
        <taxon>Flavobacteriales</taxon>
        <taxon>Flavobacteriaceae</taxon>
        <taxon>Winogradskyella</taxon>
    </lineage>
</organism>
<name>A0A3D9H1K8_9FLAO</name>
<sequence>MGPIKFTLIKKLPRNKRFNYTPRYYKGKEDIDTSGHVSKFDAYADTYNKNDFSGQWHDSRISGRTRNNSGFNRTILLLIGIFVLIFLYIIDFDLSIFSFKS</sequence>
<protein>
    <recommendedName>
        <fullName evidence="4">Riboflavin synthase subunit beta</fullName>
    </recommendedName>
</protein>
<dbReference type="EMBL" id="QRDV01000007">
    <property type="protein sequence ID" value="RED43051.1"/>
    <property type="molecule type" value="Genomic_DNA"/>
</dbReference>
<gene>
    <name evidence="2" type="ORF">DFQ10_107240</name>
</gene>
<comment type="caution">
    <text evidence="2">The sequence shown here is derived from an EMBL/GenBank/DDBJ whole genome shotgun (WGS) entry which is preliminary data.</text>
</comment>
<dbReference type="OrthoDB" id="1139505at2"/>
<reference evidence="2 3" key="1">
    <citation type="submission" date="2018-07" db="EMBL/GenBank/DDBJ databases">
        <title>Genomic Encyclopedia of Type Strains, Phase III (KMG-III): the genomes of soil and plant-associated and newly described type strains.</title>
        <authorList>
            <person name="Whitman W."/>
        </authorList>
    </citation>
    <scope>NUCLEOTIDE SEQUENCE [LARGE SCALE GENOMIC DNA]</scope>
    <source>
        <strain evidence="2 3">CECT 7946</strain>
    </source>
</reference>
<keyword evidence="3" id="KW-1185">Reference proteome</keyword>
<feature type="transmembrane region" description="Helical" evidence="1">
    <location>
        <begin position="70"/>
        <end position="90"/>
    </location>
</feature>
<accession>A0A3D9H1K8</accession>
<evidence type="ECO:0000313" key="3">
    <source>
        <dbReference type="Proteomes" id="UP000256980"/>
    </source>
</evidence>
<evidence type="ECO:0008006" key="4">
    <source>
        <dbReference type="Google" id="ProtNLM"/>
    </source>
</evidence>
<keyword evidence="1" id="KW-0812">Transmembrane</keyword>
<keyword evidence="1" id="KW-0472">Membrane</keyword>
<proteinExistence type="predicted"/>
<dbReference type="Proteomes" id="UP000256980">
    <property type="component" value="Unassembled WGS sequence"/>
</dbReference>
<dbReference type="AlphaFoldDB" id="A0A3D9H1K8"/>
<evidence type="ECO:0000313" key="2">
    <source>
        <dbReference type="EMBL" id="RED43051.1"/>
    </source>
</evidence>
<dbReference type="RefSeq" id="WP_115818226.1">
    <property type="nucleotide sequence ID" value="NZ_QRDV01000007.1"/>
</dbReference>
<evidence type="ECO:0000256" key="1">
    <source>
        <dbReference type="SAM" id="Phobius"/>
    </source>
</evidence>
<keyword evidence="1" id="KW-1133">Transmembrane helix</keyword>